<dbReference type="Proteomes" id="UP001205566">
    <property type="component" value="Unassembled WGS sequence"/>
</dbReference>
<organism evidence="2 3">
    <name type="scientific">Microbulbifer elongatus</name>
    <dbReference type="NCBI Taxonomy" id="86173"/>
    <lineage>
        <taxon>Bacteria</taxon>
        <taxon>Pseudomonadati</taxon>
        <taxon>Pseudomonadota</taxon>
        <taxon>Gammaproteobacteria</taxon>
        <taxon>Cellvibrionales</taxon>
        <taxon>Microbulbiferaceae</taxon>
        <taxon>Microbulbifer</taxon>
    </lineage>
</organism>
<keyword evidence="3" id="KW-1185">Reference proteome</keyword>
<protein>
    <recommendedName>
        <fullName evidence="4">Lipoprotein</fullName>
    </recommendedName>
</protein>
<feature type="signal peptide" evidence="1">
    <location>
        <begin position="1"/>
        <end position="19"/>
    </location>
</feature>
<evidence type="ECO:0000256" key="1">
    <source>
        <dbReference type="SAM" id="SignalP"/>
    </source>
</evidence>
<comment type="caution">
    <text evidence="2">The sequence shown here is derived from an EMBL/GenBank/DDBJ whole genome shotgun (WGS) entry which is preliminary data.</text>
</comment>
<evidence type="ECO:0000313" key="2">
    <source>
        <dbReference type="EMBL" id="MCQ3829098.1"/>
    </source>
</evidence>
<keyword evidence="1" id="KW-0732">Signal</keyword>
<accession>A0ABT1NZ34</accession>
<reference evidence="2" key="1">
    <citation type="thesis" date="2020" institute="Technische Universitat Dresden" country="Dresden, Germany">
        <title>The Agarolytic System of Microbulbifer elongatus PORT2, Isolated from Batu Karas, Pangandaran West Java Indonesia.</title>
        <authorList>
            <person name="Anggraeni S.R."/>
        </authorList>
    </citation>
    <scope>NUCLEOTIDE SEQUENCE</scope>
    <source>
        <strain evidence="2">PORT2</strain>
    </source>
</reference>
<dbReference type="RefSeq" id="WP_255873963.1">
    <property type="nucleotide sequence ID" value="NZ_JACASI010000015.1"/>
</dbReference>
<dbReference type="EMBL" id="JACASI010000015">
    <property type="protein sequence ID" value="MCQ3829098.1"/>
    <property type="molecule type" value="Genomic_DNA"/>
</dbReference>
<gene>
    <name evidence="2" type="ORF">HXX02_06550</name>
</gene>
<proteinExistence type="predicted"/>
<sequence length="71" mass="8289">MKTVTTLSCLIFSPLLVSACSNQQIYEGIQQNRLQNCEKYPDAQYAECLARHQKDYEEYERERQALLKGTE</sequence>
<feature type="chain" id="PRO_5046191612" description="Lipoprotein" evidence="1">
    <location>
        <begin position="20"/>
        <end position="71"/>
    </location>
</feature>
<dbReference type="PROSITE" id="PS51257">
    <property type="entry name" value="PROKAR_LIPOPROTEIN"/>
    <property type="match status" value="1"/>
</dbReference>
<evidence type="ECO:0008006" key="4">
    <source>
        <dbReference type="Google" id="ProtNLM"/>
    </source>
</evidence>
<name>A0ABT1NZ34_9GAMM</name>
<evidence type="ECO:0000313" key="3">
    <source>
        <dbReference type="Proteomes" id="UP001205566"/>
    </source>
</evidence>